<comment type="subcellular location">
    <subcellularLocation>
        <location evidence="3">Cytoplasm</location>
    </subcellularLocation>
</comment>
<evidence type="ECO:0000313" key="15">
    <source>
        <dbReference type="EMBL" id="OMJ82105.1"/>
    </source>
</evidence>
<protein>
    <recommendedName>
        <fullName evidence="6">GDP-D-glucose phosphorylase 1</fullName>
        <ecNumber evidence="5">2.7.7.78</ecNumber>
    </recommendedName>
</protein>
<comment type="function">
    <text evidence="2">Specific and highly efficient GDP-D-glucose phosphorylase regulating the levels of GDP-D-glucose in cells.</text>
</comment>
<name>A0A1R2BZL2_9CILI</name>
<evidence type="ECO:0000256" key="1">
    <source>
        <dbReference type="ARBA" id="ARBA00000063"/>
    </source>
</evidence>
<dbReference type="GO" id="GO:0016787">
    <property type="term" value="F:hydrolase activity"/>
    <property type="evidence" value="ECO:0007669"/>
    <property type="project" value="UniProtKB-KW"/>
</dbReference>
<comment type="similarity">
    <text evidence="4">Belongs to the GDPGP1 family.</text>
</comment>
<keyword evidence="11" id="KW-0547">Nucleotide-binding</keyword>
<evidence type="ECO:0000256" key="7">
    <source>
        <dbReference type="ARBA" id="ARBA00022490"/>
    </source>
</evidence>
<dbReference type="Pfam" id="PF26216">
    <property type="entry name" value="GDPGP1_C"/>
    <property type="match status" value="1"/>
</dbReference>
<dbReference type="PANTHER" id="PTHR20884:SF8">
    <property type="entry name" value="GDP-D-GLUCOSE PHOSPHORYLASE 1"/>
    <property type="match status" value="1"/>
</dbReference>
<evidence type="ECO:0000256" key="9">
    <source>
        <dbReference type="ARBA" id="ARBA00022679"/>
    </source>
</evidence>
<dbReference type="InterPro" id="IPR026506">
    <property type="entry name" value="GDPGP"/>
</dbReference>
<dbReference type="PANTHER" id="PTHR20884">
    <property type="entry name" value="GDP-D-GLUCOSE PHOSPHORYLASE 1"/>
    <property type="match status" value="1"/>
</dbReference>
<evidence type="ECO:0000313" key="16">
    <source>
        <dbReference type="Proteomes" id="UP000187209"/>
    </source>
</evidence>
<dbReference type="GO" id="GO:0005085">
    <property type="term" value="F:guanyl-nucleotide exchange factor activity"/>
    <property type="evidence" value="ECO:0007669"/>
    <property type="project" value="UniProtKB-KW"/>
</dbReference>
<keyword evidence="16" id="KW-1185">Reference proteome</keyword>
<evidence type="ECO:0000256" key="3">
    <source>
        <dbReference type="ARBA" id="ARBA00004496"/>
    </source>
</evidence>
<feature type="domain" description="GDPGP1-like N-terminal" evidence="14">
    <location>
        <begin position="5"/>
        <end position="176"/>
    </location>
</feature>
<evidence type="ECO:0000256" key="6">
    <source>
        <dbReference type="ARBA" id="ARBA00018857"/>
    </source>
</evidence>
<dbReference type="AlphaFoldDB" id="A0A1R2BZL2"/>
<dbReference type="Pfam" id="PF26217">
    <property type="entry name" value="GDPGP1_N"/>
    <property type="match status" value="1"/>
</dbReference>
<dbReference type="EC" id="2.7.7.78" evidence="5"/>
<sequence length="347" mass="39101">MSGVLDQSLHELWTSTYENQQGTFNIKISETQHKELSSFHILYNPSGPNSPSPITNTTFSNFDDSLAKLTHDYQVICWVDFDNEEICQEKPSEEAKEICDEEVADSYHPLYITPTPWVRNQCFLALFPEECLPQAVSTELLTLAMNIFRLSKNPSLRLGYDSLGANSDVNHLHFNVVFAENFGGFPVEKVQRNLLIESSLQHKNADEINMFSVGVRLYELEYPAKCLMICPSVEINEGNMSDGTESVGNVTGMVVNQLIESNVPHSIMINGDKLEVYVFPRAFQNDFTVGKASFLDFSGVICTCKEEFFDGADEGQCAKYLESLSADNEIWNQTISYITKLLGKLYN</sequence>
<comment type="caution">
    <text evidence="15">The sequence shown here is derived from an EMBL/GenBank/DDBJ whole genome shotgun (WGS) entry which is preliminary data.</text>
</comment>
<dbReference type="InterPro" id="IPR058866">
    <property type="entry name" value="GDPGP1_N"/>
</dbReference>
<dbReference type="GO" id="GO:0005737">
    <property type="term" value="C:cytoplasm"/>
    <property type="evidence" value="ECO:0007669"/>
    <property type="project" value="UniProtKB-SubCell"/>
</dbReference>
<keyword evidence="12" id="KW-0378">Hydrolase</keyword>
<evidence type="ECO:0000256" key="2">
    <source>
        <dbReference type="ARBA" id="ARBA00003049"/>
    </source>
</evidence>
<comment type="catalytic activity">
    <reaction evidence="1">
        <text>GDP-alpha-D-glucose + phosphate = alpha-D-glucose 1-phosphate + GDP + H(+)</text>
        <dbReference type="Rhea" id="RHEA:30387"/>
        <dbReference type="ChEBI" id="CHEBI:15378"/>
        <dbReference type="ChEBI" id="CHEBI:43474"/>
        <dbReference type="ChEBI" id="CHEBI:58189"/>
        <dbReference type="ChEBI" id="CHEBI:58601"/>
        <dbReference type="ChEBI" id="CHEBI:62230"/>
        <dbReference type="EC" id="2.7.7.78"/>
    </reaction>
</comment>
<evidence type="ECO:0000256" key="4">
    <source>
        <dbReference type="ARBA" id="ARBA00006451"/>
    </source>
</evidence>
<gene>
    <name evidence="15" type="ORF">SteCoe_17269</name>
</gene>
<keyword evidence="7" id="KW-0963">Cytoplasm</keyword>
<keyword evidence="8" id="KW-0344">Guanine-nucleotide releasing factor</keyword>
<dbReference type="GO" id="GO:0080048">
    <property type="term" value="F:GDP-D-glucose phosphorylase activity"/>
    <property type="evidence" value="ECO:0007669"/>
    <property type="project" value="UniProtKB-EC"/>
</dbReference>
<proteinExistence type="inferred from homology"/>
<reference evidence="15 16" key="1">
    <citation type="submission" date="2016-11" db="EMBL/GenBank/DDBJ databases">
        <title>The macronuclear genome of Stentor coeruleus: a giant cell with tiny introns.</title>
        <authorList>
            <person name="Slabodnick M."/>
            <person name="Ruby J.G."/>
            <person name="Reiff S.B."/>
            <person name="Swart E.C."/>
            <person name="Gosai S."/>
            <person name="Prabakaran S."/>
            <person name="Witkowska E."/>
            <person name="Larue G.E."/>
            <person name="Fisher S."/>
            <person name="Freeman R.M."/>
            <person name="Gunawardena J."/>
            <person name="Chu W."/>
            <person name="Stover N.A."/>
            <person name="Gregory B.D."/>
            <person name="Nowacki M."/>
            <person name="Derisi J."/>
            <person name="Roy S.W."/>
            <person name="Marshall W.F."/>
            <person name="Sood P."/>
        </authorList>
    </citation>
    <scope>NUCLEOTIDE SEQUENCE [LARGE SCALE GENOMIC DNA]</scope>
    <source>
        <strain evidence="15">WM001</strain>
    </source>
</reference>
<dbReference type="EMBL" id="MPUH01000353">
    <property type="protein sequence ID" value="OMJ82105.1"/>
    <property type="molecule type" value="Genomic_DNA"/>
</dbReference>
<dbReference type="Proteomes" id="UP000187209">
    <property type="component" value="Unassembled WGS sequence"/>
</dbReference>
<accession>A0A1R2BZL2</accession>
<feature type="domain" description="GDPGP1-like C-terminal" evidence="13">
    <location>
        <begin position="200"/>
        <end position="344"/>
    </location>
</feature>
<dbReference type="GO" id="GO:0006006">
    <property type="term" value="P:glucose metabolic process"/>
    <property type="evidence" value="ECO:0007669"/>
    <property type="project" value="TreeGrafter"/>
</dbReference>
<evidence type="ECO:0000256" key="5">
    <source>
        <dbReference type="ARBA" id="ARBA00012507"/>
    </source>
</evidence>
<dbReference type="GO" id="GO:0000166">
    <property type="term" value="F:nucleotide binding"/>
    <property type="evidence" value="ECO:0007669"/>
    <property type="project" value="UniProtKB-KW"/>
</dbReference>
<dbReference type="InterPro" id="IPR058865">
    <property type="entry name" value="GDPGP1_C"/>
</dbReference>
<organism evidence="15 16">
    <name type="scientific">Stentor coeruleus</name>
    <dbReference type="NCBI Taxonomy" id="5963"/>
    <lineage>
        <taxon>Eukaryota</taxon>
        <taxon>Sar</taxon>
        <taxon>Alveolata</taxon>
        <taxon>Ciliophora</taxon>
        <taxon>Postciliodesmatophora</taxon>
        <taxon>Heterotrichea</taxon>
        <taxon>Heterotrichida</taxon>
        <taxon>Stentoridae</taxon>
        <taxon>Stentor</taxon>
    </lineage>
</organism>
<evidence type="ECO:0000256" key="12">
    <source>
        <dbReference type="ARBA" id="ARBA00022801"/>
    </source>
</evidence>
<keyword evidence="10" id="KW-0548">Nucleotidyltransferase</keyword>
<evidence type="ECO:0000256" key="11">
    <source>
        <dbReference type="ARBA" id="ARBA00022741"/>
    </source>
</evidence>
<evidence type="ECO:0000259" key="13">
    <source>
        <dbReference type="Pfam" id="PF26216"/>
    </source>
</evidence>
<evidence type="ECO:0000259" key="14">
    <source>
        <dbReference type="Pfam" id="PF26217"/>
    </source>
</evidence>
<evidence type="ECO:0000256" key="8">
    <source>
        <dbReference type="ARBA" id="ARBA00022658"/>
    </source>
</evidence>
<dbReference type="OrthoDB" id="288364at2759"/>
<keyword evidence="9" id="KW-0808">Transferase</keyword>
<evidence type="ECO:0000256" key="10">
    <source>
        <dbReference type="ARBA" id="ARBA00022695"/>
    </source>
</evidence>